<evidence type="ECO:0000313" key="3">
    <source>
        <dbReference type="Proteomes" id="UP000316798"/>
    </source>
</evidence>
<organism evidence="2 3">
    <name type="scientific">Rhodoferax sediminis</name>
    <dbReference type="NCBI Taxonomy" id="2509614"/>
    <lineage>
        <taxon>Bacteria</taxon>
        <taxon>Pseudomonadati</taxon>
        <taxon>Pseudomonadota</taxon>
        <taxon>Betaproteobacteria</taxon>
        <taxon>Burkholderiales</taxon>
        <taxon>Comamonadaceae</taxon>
        <taxon>Rhodoferax</taxon>
    </lineage>
</organism>
<sequence>MQNELRVYLILERLERQFAAYLSSPTGGRGYVPLEGMSSLILEIAPGLAIERVTDTALKAAPELEPGLLVVERQFGVLEVHADQPADLARAGEAILASLGVRAEDQLKPEILVMDVVEDITDRHAVIINRNKQASMVLPGESVLLLELVPALFASYAANEAEKAVPGIRLIDLRMIGATGRLYLSGSHADVLAAAKHIQAKLAKIPGRASRTEKSR</sequence>
<dbReference type="RefSeq" id="WP_142820931.1">
    <property type="nucleotide sequence ID" value="NZ_CP035503.1"/>
</dbReference>
<dbReference type="Proteomes" id="UP000316798">
    <property type="component" value="Chromosome"/>
</dbReference>
<feature type="domain" description="BMC circularly permuted" evidence="1">
    <location>
        <begin position="4"/>
        <end position="109"/>
    </location>
</feature>
<dbReference type="OrthoDB" id="5800762at2"/>
<evidence type="ECO:0000259" key="1">
    <source>
        <dbReference type="PROSITE" id="PS51931"/>
    </source>
</evidence>
<reference evidence="2 3" key="1">
    <citation type="submission" date="2019-01" db="EMBL/GenBank/DDBJ databases">
        <title>Genomic insights into a novel species Rhodoferax sp.</title>
        <authorList>
            <person name="Jin L."/>
        </authorList>
    </citation>
    <scope>NUCLEOTIDE SEQUENCE [LARGE SCALE GENOMIC DNA]</scope>
    <source>
        <strain evidence="2 3">CHu59-6-5</strain>
    </source>
</reference>
<proteinExistence type="predicted"/>
<dbReference type="CDD" id="cd07052">
    <property type="entry name" value="BMC_like_1_repeat2"/>
    <property type="match status" value="1"/>
</dbReference>
<feature type="domain" description="BMC circularly permuted" evidence="1">
    <location>
        <begin position="110"/>
        <end position="212"/>
    </location>
</feature>
<dbReference type="AlphaFoldDB" id="A0A515DGD9"/>
<dbReference type="GO" id="GO:0031469">
    <property type="term" value="C:bacterial microcompartment"/>
    <property type="evidence" value="ECO:0007669"/>
    <property type="project" value="UniProtKB-UniRule"/>
</dbReference>
<evidence type="ECO:0000313" key="2">
    <source>
        <dbReference type="EMBL" id="QDL39464.1"/>
    </source>
</evidence>
<dbReference type="KEGG" id="rhf:EUB48_20650"/>
<protein>
    <submittedName>
        <fullName evidence="2">Microcompartment protein</fullName>
    </submittedName>
</protein>
<gene>
    <name evidence="2" type="ORF">EUB48_20650</name>
</gene>
<dbReference type="InterPro" id="IPR044870">
    <property type="entry name" value="BMC_CP"/>
</dbReference>
<accession>A0A515DGD9</accession>
<keyword evidence="3" id="KW-1185">Reference proteome</keyword>
<name>A0A515DGD9_9BURK</name>
<dbReference type="InterPro" id="IPR037233">
    <property type="entry name" value="CcmK-like_sf"/>
</dbReference>
<dbReference type="EMBL" id="CP035503">
    <property type="protein sequence ID" value="QDL39464.1"/>
    <property type="molecule type" value="Genomic_DNA"/>
</dbReference>
<dbReference type="PROSITE" id="PS51931">
    <property type="entry name" value="BMC_CP"/>
    <property type="match status" value="2"/>
</dbReference>
<dbReference type="Gene3D" id="3.30.70.1710">
    <property type="match status" value="2"/>
</dbReference>